<reference evidence="3" key="1">
    <citation type="journal article" date="2015" name="Proc. Natl. Acad. Sci. U.S.A.">
        <title>Genome sequencing of adzuki bean (Vigna angularis) provides insight into high starch and low fat accumulation and domestication.</title>
        <authorList>
            <person name="Yang K."/>
            <person name="Tian Z."/>
            <person name="Chen C."/>
            <person name="Luo L."/>
            <person name="Zhao B."/>
            <person name="Wang Z."/>
            <person name="Yu L."/>
            <person name="Li Y."/>
            <person name="Sun Y."/>
            <person name="Li W."/>
            <person name="Chen Y."/>
            <person name="Li Y."/>
            <person name="Zhang Y."/>
            <person name="Ai D."/>
            <person name="Zhao J."/>
            <person name="Shang C."/>
            <person name="Ma Y."/>
            <person name="Wu B."/>
            <person name="Wang M."/>
            <person name="Gao L."/>
            <person name="Sun D."/>
            <person name="Zhang P."/>
            <person name="Guo F."/>
            <person name="Wang W."/>
            <person name="Li Y."/>
            <person name="Wang J."/>
            <person name="Varshney R.K."/>
            <person name="Wang J."/>
            <person name="Ling H.Q."/>
            <person name="Wan P."/>
        </authorList>
    </citation>
    <scope>NUCLEOTIDE SEQUENCE</scope>
    <source>
        <strain evidence="3">cv. Jingnong 6</strain>
    </source>
</reference>
<dbReference type="EMBL" id="CM003374">
    <property type="protein sequence ID" value="KOM41118.1"/>
    <property type="molecule type" value="Genomic_DNA"/>
</dbReference>
<proteinExistence type="predicted"/>
<evidence type="ECO:0000313" key="2">
    <source>
        <dbReference type="EMBL" id="KOM41118.1"/>
    </source>
</evidence>
<feature type="region of interest" description="Disordered" evidence="1">
    <location>
        <begin position="111"/>
        <end position="130"/>
    </location>
</feature>
<protein>
    <submittedName>
        <fullName evidence="2">Uncharacterized protein</fullName>
    </submittedName>
</protein>
<feature type="compositionally biased region" description="Basic and acidic residues" evidence="1">
    <location>
        <begin position="24"/>
        <end position="37"/>
    </location>
</feature>
<evidence type="ECO:0000313" key="3">
    <source>
        <dbReference type="Proteomes" id="UP000053144"/>
    </source>
</evidence>
<dbReference type="Gramene" id="KOM41118">
    <property type="protein sequence ID" value="KOM41118"/>
    <property type="gene ID" value="LR48_Vigan04g131600"/>
</dbReference>
<gene>
    <name evidence="2" type="ORF">LR48_Vigan04g131600</name>
</gene>
<name>A0A0L9UEF0_PHAAN</name>
<evidence type="ECO:0000256" key="1">
    <source>
        <dbReference type="SAM" id="MobiDB-lite"/>
    </source>
</evidence>
<dbReference type="AlphaFoldDB" id="A0A0L9UEF0"/>
<organism evidence="2 3">
    <name type="scientific">Phaseolus angularis</name>
    <name type="common">Azuki bean</name>
    <name type="synonym">Vigna angularis</name>
    <dbReference type="NCBI Taxonomy" id="3914"/>
    <lineage>
        <taxon>Eukaryota</taxon>
        <taxon>Viridiplantae</taxon>
        <taxon>Streptophyta</taxon>
        <taxon>Embryophyta</taxon>
        <taxon>Tracheophyta</taxon>
        <taxon>Spermatophyta</taxon>
        <taxon>Magnoliopsida</taxon>
        <taxon>eudicotyledons</taxon>
        <taxon>Gunneridae</taxon>
        <taxon>Pentapetalae</taxon>
        <taxon>rosids</taxon>
        <taxon>fabids</taxon>
        <taxon>Fabales</taxon>
        <taxon>Fabaceae</taxon>
        <taxon>Papilionoideae</taxon>
        <taxon>50 kb inversion clade</taxon>
        <taxon>NPAAA clade</taxon>
        <taxon>indigoferoid/millettioid clade</taxon>
        <taxon>Phaseoleae</taxon>
        <taxon>Vigna</taxon>
    </lineage>
</organism>
<dbReference type="Proteomes" id="UP000053144">
    <property type="component" value="Chromosome 4"/>
</dbReference>
<feature type="region of interest" description="Disordered" evidence="1">
    <location>
        <begin position="16"/>
        <end position="37"/>
    </location>
</feature>
<accession>A0A0L9UEF0</accession>
<sequence>MVLTWTPAQICEENKRGTRAKHRGMAETKDGEKKREEGGGVGVGFHCCVIADEIKHCAHAVRNKSPLGHPSLITHLCELAEVNTSTLPLEHQGKEIDASYYTQYCMLDEAGLPMPAPQPPQAHRRAPQQA</sequence>